<reference evidence="2" key="1">
    <citation type="submission" date="2021-04" db="EMBL/GenBank/DDBJ databases">
        <authorList>
            <person name="Hartkoorn R.C."/>
            <person name="Beaudoing E."/>
            <person name="Hot D."/>
        </authorList>
    </citation>
    <scope>NUCLEOTIDE SEQUENCE</scope>
    <source>
        <strain evidence="2">NRRL B-16292</strain>
    </source>
</reference>
<gene>
    <name evidence="2" type="ORF">Dfulv_41295</name>
</gene>
<name>A0ABY5W0B9_9ACTN</name>
<accession>A0ABY5W0B9</accession>
<keyword evidence="1" id="KW-0472">Membrane</keyword>
<keyword evidence="3" id="KW-1185">Reference proteome</keyword>
<evidence type="ECO:0000313" key="3">
    <source>
        <dbReference type="Proteomes" id="UP001059617"/>
    </source>
</evidence>
<reference evidence="2" key="2">
    <citation type="submission" date="2022-09" db="EMBL/GenBank/DDBJ databases">
        <title>Biosynthetic gene clusters of Dactylosporangioum fulvum.</title>
        <authorList>
            <person name="Caradec T."/>
        </authorList>
    </citation>
    <scope>NUCLEOTIDE SEQUENCE</scope>
    <source>
        <strain evidence="2">NRRL B-16292</strain>
    </source>
</reference>
<evidence type="ECO:0008006" key="4">
    <source>
        <dbReference type="Google" id="ProtNLM"/>
    </source>
</evidence>
<feature type="transmembrane region" description="Helical" evidence="1">
    <location>
        <begin position="16"/>
        <end position="42"/>
    </location>
</feature>
<evidence type="ECO:0000313" key="2">
    <source>
        <dbReference type="EMBL" id="UWP81491.1"/>
    </source>
</evidence>
<sequence length="95" mass="9847">MTVEPLATSRPSRIGVAVAIVVAIVSACVTLLVFASAIYVAVLFAADYELYGHAWVVVASLAAFGVISGLATAYLGRRCVQELRRTSSAVGSDSV</sequence>
<evidence type="ECO:0000256" key="1">
    <source>
        <dbReference type="SAM" id="Phobius"/>
    </source>
</evidence>
<dbReference type="EMBL" id="CP073720">
    <property type="protein sequence ID" value="UWP81491.1"/>
    <property type="molecule type" value="Genomic_DNA"/>
</dbReference>
<feature type="transmembrane region" description="Helical" evidence="1">
    <location>
        <begin position="54"/>
        <end position="75"/>
    </location>
</feature>
<keyword evidence="1" id="KW-1133">Transmembrane helix</keyword>
<protein>
    <recommendedName>
        <fullName evidence="4">Integral membrane protein</fullName>
    </recommendedName>
</protein>
<dbReference type="RefSeq" id="WP_259859256.1">
    <property type="nucleotide sequence ID" value="NZ_BAAAST010000002.1"/>
</dbReference>
<organism evidence="2 3">
    <name type="scientific">Dactylosporangium fulvum</name>
    <dbReference type="NCBI Taxonomy" id="53359"/>
    <lineage>
        <taxon>Bacteria</taxon>
        <taxon>Bacillati</taxon>
        <taxon>Actinomycetota</taxon>
        <taxon>Actinomycetes</taxon>
        <taxon>Micromonosporales</taxon>
        <taxon>Micromonosporaceae</taxon>
        <taxon>Dactylosporangium</taxon>
    </lineage>
</organism>
<keyword evidence="1" id="KW-0812">Transmembrane</keyword>
<dbReference type="Proteomes" id="UP001059617">
    <property type="component" value="Chromosome"/>
</dbReference>
<proteinExistence type="predicted"/>